<name>A0A0F9JIV9_9ZZZZ</name>
<gene>
    <name evidence="2" type="ORF">LCGC14_1819570</name>
</gene>
<dbReference type="AlphaFoldDB" id="A0A0F9JIV9"/>
<dbReference type="InterPro" id="IPR036388">
    <property type="entry name" value="WH-like_DNA-bd_sf"/>
</dbReference>
<accession>A0A0F9JIV9</accession>
<evidence type="ECO:0000256" key="1">
    <source>
        <dbReference type="SAM" id="MobiDB-lite"/>
    </source>
</evidence>
<dbReference type="EMBL" id="LAZR01017799">
    <property type="protein sequence ID" value="KKL98922.1"/>
    <property type="molecule type" value="Genomic_DNA"/>
</dbReference>
<organism evidence="2">
    <name type="scientific">marine sediment metagenome</name>
    <dbReference type="NCBI Taxonomy" id="412755"/>
    <lineage>
        <taxon>unclassified sequences</taxon>
        <taxon>metagenomes</taxon>
        <taxon>ecological metagenomes</taxon>
    </lineage>
</organism>
<evidence type="ECO:0000313" key="2">
    <source>
        <dbReference type="EMBL" id="KKL98922.1"/>
    </source>
</evidence>
<dbReference type="InterPro" id="IPR036390">
    <property type="entry name" value="WH_DNA-bd_sf"/>
</dbReference>
<dbReference type="SUPFAM" id="SSF46785">
    <property type="entry name" value="Winged helix' DNA-binding domain"/>
    <property type="match status" value="1"/>
</dbReference>
<feature type="compositionally biased region" description="Basic and acidic residues" evidence="1">
    <location>
        <begin position="196"/>
        <end position="213"/>
    </location>
</feature>
<protein>
    <submittedName>
        <fullName evidence="2">Uncharacterized protein</fullName>
    </submittedName>
</protein>
<comment type="caution">
    <text evidence="2">The sequence shown here is derived from an EMBL/GenBank/DDBJ whole genome shotgun (WGS) entry which is preliminary data.</text>
</comment>
<dbReference type="Gene3D" id="1.10.10.10">
    <property type="entry name" value="Winged helix-like DNA-binding domain superfamily/Winged helix DNA-binding domain"/>
    <property type="match status" value="1"/>
</dbReference>
<feature type="region of interest" description="Disordered" evidence="1">
    <location>
        <begin position="195"/>
        <end position="227"/>
    </location>
</feature>
<sequence>MTLIESMISALENEGYLVIKKEKITELQEKINSLDSSEWNPPYKKQPYKKPEKIRIKGKEEKEFETKTSITQAKILTAIKNGWEWFTDIQKETKIGSALLGNLLKSLVKKGLLHSPSSGQYLLVEGGPVSKSKLSEVSLKRQKKVVYDALVNGATNLTEATEKTGLKKGSVSSALTALIKRGLVIRVQHGTYALANKEKADAPQAKPPDKSVNESENEPELEFPGRD</sequence>
<proteinExistence type="predicted"/>
<reference evidence="2" key="1">
    <citation type="journal article" date="2015" name="Nature">
        <title>Complex archaea that bridge the gap between prokaryotes and eukaryotes.</title>
        <authorList>
            <person name="Spang A."/>
            <person name="Saw J.H."/>
            <person name="Jorgensen S.L."/>
            <person name="Zaremba-Niedzwiedzka K."/>
            <person name="Martijn J."/>
            <person name="Lind A.E."/>
            <person name="van Eijk R."/>
            <person name="Schleper C."/>
            <person name="Guy L."/>
            <person name="Ettema T.J."/>
        </authorList>
    </citation>
    <scope>NUCLEOTIDE SEQUENCE</scope>
</reference>